<dbReference type="PANTHER" id="PTHR47784">
    <property type="entry name" value="STEROL UPTAKE CONTROL PROTEIN 2"/>
    <property type="match status" value="1"/>
</dbReference>
<dbReference type="PROSITE" id="PS00463">
    <property type="entry name" value="ZN2_CY6_FUNGAL_1"/>
    <property type="match status" value="1"/>
</dbReference>
<evidence type="ECO:0000259" key="2">
    <source>
        <dbReference type="PROSITE" id="PS50048"/>
    </source>
</evidence>
<dbReference type="InterPro" id="IPR036864">
    <property type="entry name" value="Zn2-C6_fun-type_DNA-bd_sf"/>
</dbReference>
<dbReference type="InterPro" id="IPR001138">
    <property type="entry name" value="Zn2Cys6_DnaBD"/>
</dbReference>
<dbReference type="SMART" id="SM00066">
    <property type="entry name" value="GAL4"/>
    <property type="match status" value="1"/>
</dbReference>
<dbReference type="SUPFAM" id="SSF57701">
    <property type="entry name" value="Zn2/Cys6 DNA-binding domain"/>
    <property type="match status" value="1"/>
</dbReference>
<evidence type="ECO:0000313" key="4">
    <source>
        <dbReference type="Proteomes" id="UP000758603"/>
    </source>
</evidence>
<evidence type="ECO:0000313" key="3">
    <source>
        <dbReference type="EMBL" id="KAH6655874.1"/>
    </source>
</evidence>
<comment type="caution">
    <text evidence="3">The sequence shown here is derived from an EMBL/GenBank/DDBJ whole genome shotgun (WGS) entry which is preliminary data.</text>
</comment>
<evidence type="ECO:0000256" key="1">
    <source>
        <dbReference type="ARBA" id="ARBA00023242"/>
    </source>
</evidence>
<keyword evidence="4" id="KW-1185">Reference proteome</keyword>
<dbReference type="Gene3D" id="4.10.240.10">
    <property type="entry name" value="Zn(2)-C6 fungal-type DNA-binding domain"/>
    <property type="match status" value="1"/>
</dbReference>
<dbReference type="PANTHER" id="PTHR47784:SF5">
    <property type="entry name" value="STEROL UPTAKE CONTROL PROTEIN 2"/>
    <property type="match status" value="1"/>
</dbReference>
<protein>
    <recommendedName>
        <fullName evidence="2">Zn(2)-C6 fungal-type domain-containing protein</fullName>
    </recommendedName>
</protein>
<name>A0A9P8UND7_9PEZI</name>
<dbReference type="Proteomes" id="UP000758603">
    <property type="component" value="Unassembled WGS sequence"/>
</dbReference>
<dbReference type="OrthoDB" id="416217at2759"/>
<organism evidence="3 4">
    <name type="scientific">Truncatella angustata</name>
    <dbReference type="NCBI Taxonomy" id="152316"/>
    <lineage>
        <taxon>Eukaryota</taxon>
        <taxon>Fungi</taxon>
        <taxon>Dikarya</taxon>
        <taxon>Ascomycota</taxon>
        <taxon>Pezizomycotina</taxon>
        <taxon>Sordariomycetes</taxon>
        <taxon>Xylariomycetidae</taxon>
        <taxon>Amphisphaeriales</taxon>
        <taxon>Sporocadaceae</taxon>
        <taxon>Truncatella</taxon>
    </lineage>
</organism>
<dbReference type="GO" id="GO:0001228">
    <property type="term" value="F:DNA-binding transcription activator activity, RNA polymerase II-specific"/>
    <property type="evidence" value="ECO:0007669"/>
    <property type="project" value="TreeGrafter"/>
</dbReference>
<dbReference type="RefSeq" id="XP_045960139.1">
    <property type="nucleotide sequence ID" value="XM_046099918.1"/>
</dbReference>
<gene>
    <name evidence="3" type="ORF">BKA67DRAFT_534779</name>
</gene>
<dbReference type="GO" id="GO:0008270">
    <property type="term" value="F:zinc ion binding"/>
    <property type="evidence" value="ECO:0007669"/>
    <property type="project" value="InterPro"/>
</dbReference>
<dbReference type="GeneID" id="70128810"/>
<dbReference type="CDD" id="cd00067">
    <property type="entry name" value="GAL4"/>
    <property type="match status" value="1"/>
</dbReference>
<accession>A0A9P8UND7</accession>
<sequence>MTLSTQHNRRRAPKSKTGCRTCKRRKVKCDETRPSCQKCLKHGVTCDLSAGIWTTKQHELAATEPALNLGFSNQSPSWFTSTDLELLHHFTVCNCVRFSDGLLSKTFWAVEVPRMGFATSYVLHGILSLASLHVARMKPDARELYVAKAYVHHNSSLNTALPRISSLTSENSAPLLLFGIVTTIFACAQPTHPIDSFITESSVLPQWIQIFRGIRPILSFRQERLLSFFSCIFEPGVRAHDVWSSRQFENHAFQELEQNLNAKFIGNKATLSILLGSLNDLKRSFSLFYEGNYNNEYKLSGVFIWLYSIPDTYLDLLRNGNNEAMCILAFFCVLLRRLENYWWLEGWGWRLMNRILRRLDDEHGHWVNWAQEEIRWAPS</sequence>
<dbReference type="Pfam" id="PF00172">
    <property type="entry name" value="Zn_clus"/>
    <property type="match status" value="1"/>
</dbReference>
<feature type="domain" description="Zn(2)-C6 fungal-type" evidence="2">
    <location>
        <begin position="18"/>
        <end position="48"/>
    </location>
</feature>
<dbReference type="PROSITE" id="PS50048">
    <property type="entry name" value="ZN2_CY6_FUNGAL_2"/>
    <property type="match status" value="1"/>
</dbReference>
<dbReference type="AlphaFoldDB" id="A0A9P8UND7"/>
<keyword evidence="1" id="KW-0539">Nucleus</keyword>
<dbReference type="EMBL" id="JAGPXC010000003">
    <property type="protein sequence ID" value="KAH6655874.1"/>
    <property type="molecule type" value="Genomic_DNA"/>
</dbReference>
<proteinExistence type="predicted"/>
<reference evidence="3" key="1">
    <citation type="journal article" date="2021" name="Nat. Commun.">
        <title>Genetic determinants of endophytism in the Arabidopsis root mycobiome.</title>
        <authorList>
            <person name="Mesny F."/>
            <person name="Miyauchi S."/>
            <person name="Thiergart T."/>
            <person name="Pickel B."/>
            <person name="Atanasova L."/>
            <person name="Karlsson M."/>
            <person name="Huettel B."/>
            <person name="Barry K.W."/>
            <person name="Haridas S."/>
            <person name="Chen C."/>
            <person name="Bauer D."/>
            <person name="Andreopoulos W."/>
            <person name="Pangilinan J."/>
            <person name="LaButti K."/>
            <person name="Riley R."/>
            <person name="Lipzen A."/>
            <person name="Clum A."/>
            <person name="Drula E."/>
            <person name="Henrissat B."/>
            <person name="Kohler A."/>
            <person name="Grigoriev I.V."/>
            <person name="Martin F.M."/>
            <person name="Hacquard S."/>
        </authorList>
    </citation>
    <scope>NUCLEOTIDE SEQUENCE</scope>
    <source>
        <strain evidence="3">MPI-SDFR-AT-0073</strain>
    </source>
</reference>
<dbReference type="InterPro" id="IPR053157">
    <property type="entry name" value="Sterol_Uptake_Regulator"/>
</dbReference>